<feature type="domain" description="Thioredoxin" evidence="7">
    <location>
        <begin position="62"/>
        <end position="251"/>
    </location>
</feature>
<feature type="compositionally biased region" description="Low complexity" evidence="6">
    <location>
        <begin position="50"/>
        <end position="75"/>
    </location>
</feature>
<protein>
    <submittedName>
        <fullName evidence="8">Protein-disulfide isomerase</fullName>
    </submittedName>
</protein>
<keyword evidence="5" id="KW-0676">Redox-active center</keyword>
<sequence length="253" mass="27101">MRRVRNERRRVLAGSLAGAAVLGVLGFAALRPDGSGGAPEQLERPVAASGATPEGAPTSGPPASGTPSPQPSGTPVWEGPTPPPVDMKLSKGSDRAPVTIVEFGDFDCPNCRRYARSIAPELERRYLDTGVVRVFWRDYPIRGRRSVEAAVAARAASRQGRFWQFHDALYSGTARLTEDGLRAAARQAGLDLARFDADRRDKAVREAVQQEGAFAADLGLPGTPAFLINGKLLFGAQPLEVFVRAIEQARRGS</sequence>
<dbReference type="GO" id="GO:0016853">
    <property type="term" value="F:isomerase activity"/>
    <property type="evidence" value="ECO:0007669"/>
    <property type="project" value="UniProtKB-KW"/>
</dbReference>
<comment type="similarity">
    <text evidence="1">Belongs to the thioredoxin family. DsbA subfamily.</text>
</comment>
<proteinExistence type="inferred from homology"/>
<keyword evidence="9" id="KW-1185">Reference proteome</keyword>
<evidence type="ECO:0000256" key="1">
    <source>
        <dbReference type="ARBA" id="ARBA00005791"/>
    </source>
</evidence>
<evidence type="ECO:0000256" key="4">
    <source>
        <dbReference type="ARBA" id="ARBA00023157"/>
    </source>
</evidence>
<dbReference type="Proteomes" id="UP000198953">
    <property type="component" value="Unassembled WGS sequence"/>
</dbReference>
<evidence type="ECO:0000313" key="8">
    <source>
        <dbReference type="EMBL" id="SEK87478.1"/>
    </source>
</evidence>
<evidence type="ECO:0000259" key="7">
    <source>
        <dbReference type="PROSITE" id="PS51352"/>
    </source>
</evidence>
<dbReference type="InterPro" id="IPR036249">
    <property type="entry name" value="Thioredoxin-like_sf"/>
</dbReference>
<keyword evidence="3" id="KW-0560">Oxidoreductase</keyword>
<dbReference type="InterPro" id="IPR006311">
    <property type="entry name" value="TAT_signal"/>
</dbReference>
<evidence type="ECO:0000256" key="3">
    <source>
        <dbReference type="ARBA" id="ARBA00023002"/>
    </source>
</evidence>
<dbReference type="STRING" id="46177.SAMN05660976_01288"/>
<name>A0A1H7KL31_9ACTN</name>
<dbReference type="InterPro" id="IPR013766">
    <property type="entry name" value="Thioredoxin_domain"/>
</dbReference>
<dbReference type="EMBL" id="FOBF01000003">
    <property type="protein sequence ID" value="SEK87478.1"/>
    <property type="molecule type" value="Genomic_DNA"/>
</dbReference>
<organism evidence="8 9">
    <name type="scientific">Nonomuraea pusilla</name>
    <dbReference type="NCBI Taxonomy" id="46177"/>
    <lineage>
        <taxon>Bacteria</taxon>
        <taxon>Bacillati</taxon>
        <taxon>Actinomycetota</taxon>
        <taxon>Actinomycetes</taxon>
        <taxon>Streptosporangiales</taxon>
        <taxon>Streptosporangiaceae</taxon>
        <taxon>Nonomuraea</taxon>
    </lineage>
</organism>
<accession>A0A1H7KL31</accession>
<dbReference type="GO" id="GO:0016491">
    <property type="term" value="F:oxidoreductase activity"/>
    <property type="evidence" value="ECO:0007669"/>
    <property type="project" value="UniProtKB-KW"/>
</dbReference>
<keyword evidence="4" id="KW-1015">Disulfide bond</keyword>
<dbReference type="AlphaFoldDB" id="A0A1H7KL31"/>
<dbReference type="InterPro" id="IPR012336">
    <property type="entry name" value="Thioredoxin-like_fold"/>
</dbReference>
<dbReference type="PANTHER" id="PTHR13887">
    <property type="entry name" value="GLUTATHIONE S-TRANSFERASE KAPPA"/>
    <property type="match status" value="1"/>
</dbReference>
<keyword evidence="8" id="KW-0413">Isomerase</keyword>
<dbReference type="Pfam" id="PF13462">
    <property type="entry name" value="Thioredoxin_4"/>
    <property type="match status" value="1"/>
</dbReference>
<evidence type="ECO:0000256" key="5">
    <source>
        <dbReference type="ARBA" id="ARBA00023284"/>
    </source>
</evidence>
<dbReference type="SUPFAM" id="SSF52833">
    <property type="entry name" value="Thioredoxin-like"/>
    <property type="match status" value="1"/>
</dbReference>
<dbReference type="PROSITE" id="PS51318">
    <property type="entry name" value="TAT"/>
    <property type="match status" value="1"/>
</dbReference>
<dbReference type="OrthoDB" id="117402at2"/>
<keyword evidence="2" id="KW-0732">Signal</keyword>
<gene>
    <name evidence="8" type="ORF">SAMN05660976_01288</name>
</gene>
<dbReference type="PROSITE" id="PS51352">
    <property type="entry name" value="THIOREDOXIN_2"/>
    <property type="match status" value="1"/>
</dbReference>
<feature type="region of interest" description="Disordered" evidence="6">
    <location>
        <begin position="29"/>
        <end position="93"/>
    </location>
</feature>
<evidence type="ECO:0000256" key="6">
    <source>
        <dbReference type="SAM" id="MobiDB-lite"/>
    </source>
</evidence>
<reference evidence="8 9" key="1">
    <citation type="submission" date="2016-10" db="EMBL/GenBank/DDBJ databases">
        <authorList>
            <person name="de Groot N.N."/>
        </authorList>
    </citation>
    <scope>NUCLEOTIDE SEQUENCE [LARGE SCALE GENOMIC DNA]</scope>
    <source>
        <strain evidence="8 9">DSM 43357</strain>
    </source>
</reference>
<dbReference type="PANTHER" id="PTHR13887:SF14">
    <property type="entry name" value="DISULFIDE BOND FORMATION PROTEIN D"/>
    <property type="match status" value="1"/>
</dbReference>
<evidence type="ECO:0000256" key="2">
    <source>
        <dbReference type="ARBA" id="ARBA00022729"/>
    </source>
</evidence>
<dbReference type="Gene3D" id="3.40.30.10">
    <property type="entry name" value="Glutaredoxin"/>
    <property type="match status" value="1"/>
</dbReference>
<evidence type="ECO:0000313" key="9">
    <source>
        <dbReference type="Proteomes" id="UP000198953"/>
    </source>
</evidence>